<evidence type="ECO:0000313" key="8">
    <source>
        <dbReference type="EMBL" id="TMJ14978.1"/>
    </source>
</evidence>
<evidence type="ECO:0000259" key="7">
    <source>
        <dbReference type="Pfam" id="PF00136"/>
    </source>
</evidence>
<dbReference type="InterPro" id="IPR023211">
    <property type="entry name" value="DNA_pol_palm_dom_sf"/>
</dbReference>
<protein>
    <recommendedName>
        <fullName evidence="1">DNA-directed DNA polymerase</fullName>
        <ecNumber evidence="1">2.7.7.7</ecNumber>
    </recommendedName>
</protein>
<evidence type="ECO:0000256" key="1">
    <source>
        <dbReference type="ARBA" id="ARBA00012417"/>
    </source>
</evidence>
<gene>
    <name evidence="8" type="ORF">E6H02_02595</name>
</gene>
<dbReference type="Gene3D" id="2.170.16.10">
    <property type="entry name" value="Hedgehog/Intein (Hint) domain"/>
    <property type="match status" value="1"/>
</dbReference>
<dbReference type="Gene3D" id="3.30.420.10">
    <property type="entry name" value="Ribonuclease H-like superfamily/Ribonuclease H"/>
    <property type="match status" value="1"/>
</dbReference>
<dbReference type="InterPro" id="IPR006134">
    <property type="entry name" value="DNA-dir_DNA_pol_B_multi_dom"/>
</dbReference>
<comment type="catalytic activity">
    <reaction evidence="6">
        <text>DNA(n) + a 2'-deoxyribonucleoside 5'-triphosphate = DNA(n+1) + diphosphate</text>
        <dbReference type="Rhea" id="RHEA:22508"/>
        <dbReference type="Rhea" id="RHEA-COMP:17339"/>
        <dbReference type="Rhea" id="RHEA-COMP:17340"/>
        <dbReference type="ChEBI" id="CHEBI:33019"/>
        <dbReference type="ChEBI" id="CHEBI:61560"/>
        <dbReference type="ChEBI" id="CHEBI:173112"/>
        <dbReference type="EC" id="2.7.7.7"/>
    </reaction>
</comment>
<accession>A0A537M401</accession>
<organism evidence="8 9">
    <name type="scientific">Candidatus Segetimicrobium genomatis</name>
    <dbReference type="NCBI Taxonomy" id="2569760"/>
    <lineage>
        <taxon>Bacteria</taxon>
        <taxon>Bacillati</taxon>
        <taxon>Candidatus Sysuimicrobiota</taxon>
        <taxon>Candidatus Sysuimicrobiia</taxon>
        <taxon>Candidatus Sysuimicrobiales</taxon>
        <taxon>Candidatus Segetimicrobiaceae</taxon>
        <taxon>Candidatus Segetimicrobium</taxon>
    </lineage>
</organism>
<name>A0A537M401_9BACT</name>
<evidence type="ECO:0000256" key="4">
    <source>
        <dbReference type="ARBA" id="ARBA00022932"/>
    </source>
</evidence>
<dbReference type="EMBL" id="VBAM01000079">
    <property type="protein sequence ID" value="TMJ14978.1"/>
    <property type="molecule type" value="Genomic_DNA"/>
</dbReference>
<feature type="non-terminal residue" evidence="8">
    <location>
        <position position="562"/>
    </location>
</feature>
<dbReference type="SUPFAM" id="SSF51294">
    <property type="entry name" value="Hedgehog/intein (Hint) domain"/>
    <property type="match status" value="1"/>
</dbReference>
<dbReference type="CDD" id="cd00081">
    <property type="entry name" value="Hint"/>
    <property type="match status" value="1"/>
</dbReference>
<dbReference type="PROSITE" id="PS50817">
    <property type="entry name" value="INTEIN_N_TER"/>
    <property type="match status" value="1"/>
</dbReference>
<dbReference type="AlphaFoldDB" id="A0A537M401"/>
<keyword evidence="4" id="KW-0239">DNA-directed DNA polymerase</keyword>
<feature type="domain" description="DNA-directed DNA polymerase family B multifunctional" evidence="7">
    <location>
        <begin position="316"/>
        <end position="458"/>
    </location>
</feature>
<dbReference type="InterPro" id="IPR006141">
    <property type="entry name" value="Intein_N"/>
</dbReference>
<dbReference type="InterPro" id="IPR050240">
    <property type="entry name" value="DNA_pol_type-B"/>
</dbReference>
<dbReference type="InterPro" id="IPR036397">
    <property type="entry name" value="RNaseH_sf"/>
</dbReference>
<dbReference type="EC" id="2.7.7.7" evidence="1"/>
<keyword evidence="5" id="KW-0238">DNA-binding</keyword>
<dbReference type="Gene3D" id="1.10.287.690">
    <property type="entry name" value="Helix hairpin bin"/>
    <property type="match status" value="1"/>
</dbReference>
<keyword evidence="2" id="KW-0808">Transferase</keyword>
<dbReference type="GO" id="GO:0006261">
    <property type="term" value="P:DNA-templated DNA replication"/>
    <property type="evidence" value="ECO:0007669"/>
    <property type="project" value="TreeGrafter"/>
</dbReference>
<dbReference type="GO" id="GO:0016539">
    <property type="term" value="P:intein-mediated protein splicing"/>
    <property type="evidence" value="ECO:0007669"/>
    <property type="project" value="InterPro"/>
</dbReference>
<dbReference type="InterPro" id="IPR043502">
    <property type="entry name" value="DNA/RNA_pol_sf"/>
</dbReference>
<dbReference type="GO" id="GO:0003887">
    <property type="term" value="F:DNA-directed DNA polymerase activity"/>
    <property type="evidence" value="ECO:0007669"/>
    <property type="project" value="UniProtKB-KW"/>
</dbReference>
<sequence length="562" mass="62997">MPPSRLHAHLFDVYPTPGGMAVWLLLEGARLRLVHPWTPRLYYCGDRRARAQAEALLHGIRTPTATRLTARRDLLRGEIEVVEVAVADPMAFSLVVARLAGICGLVFYNCDIALPQMYLYEHRLFPLGRCEVETTPQGAIRRIAPLECPWEREYTAPPLGVLRLRCDGDPANPNHGRRAALHVAVDGEASTLTGDTPADLLEALDRWIRRYDPDVILTEWGDSFLFPRLRRLAAACGRPLALNRDGGTGMRTRRPRSYVTYGQIVYTAGGSYLRGRWHLDAANSFAYEESELPGLLELARLSRIPVQHMARTSVGTAITSMQLDQAYQDGILIPWRKSRPEAFKSGSDLLLTDRGGLTYTPLIGAFEQVGELDFAAMYPAMMNRFNISQETVNCACCREDPDARVPGVPHHLCQRRRGLTPRVLERVLERRAYYKARRAATAGAERHLYDMRQTALKWIGVVCLDGNTLVPHRQGGRWRTAPIREIVEAHLPGGSAGAAPVEDLAVIGVDHTLRMCVKPVRQAIKMPAPAKMVRMKLKRGRDLLMTPDHLCYVMQEGRLQTR</sequence>
<dbReference type="SUPFAM" id="SSF56672">
    <property type="entry name" value="DNA/RNA polymerases"/>
    <property type="match status" value="1"/>
</dbReference>
<dbReference type="Gene3D" id="3.90.1600.10">
    <property type="entry name" value="Palm domain of DNA polymerase"/>
    <property type="match status" value="1"/>
</dbReference>
<proteinExistence type="predicted"/>
<dbReference type="Proteomes" id="UP000320393">
    <property type="component" value="Unassembled WGS sequence"/>
</dbReference>
<dbReference type="NCBIfam" id="TIGR01445">
    <property type="entry name" value="intein_Nterm"/>
    <property type="match status" value="1"/>
</dbReference>
<evidence type="ECO:0000256" key="3">
    <source>
        <dbReference type="ARBA" id="ARBA00022695"/>
    </source>
</evidence>
<comment type="caution">
    <text evidence="8">The sequence shown here is derived from an EMBL/GenBank/DDBJ whole genome shotgun (WGS) entry which is preliminary data.</text>
</comment>
<evidence type="ECO:0000256" key="6">
    <source>
        <dbReference type="ARBA" id="ARBA00049244"/>
    </source>
</evidence>
<dbReference type="PANTHER" id="PTHR10322">
    <property type="entry name" value="DNA POLYMERASE CATALYTIC SUBUNIT"/>
    <property type="match status" value="1"/>
</dbReference>
<dbReference type="GO" id="GO:0003677">
    <property type="term" value="F:DNA binding"/>
    <property type="evidence" value="ECO:0007669"/>
    <property type="project" value="UniProtKB-KW"/>
</dbReference>
<dbReference type="Pfam" id="PF00136">
    <property type="entry name" value="DNA_pol_B"/>
    <property type="match status" value="1"/>
</dbReference>
<reference evidence="8 9" key="1">
    <citation type="journal article" date="2019" name="Nat. Microbiol.">
        <title>Mediterranean grassland soil C-N compound turnover is dependent on rainfall and depth, and is mediated by genomically divergent microorganisms.</title>
        <authorList>
            <person name="Diamond S."/>
            <person name="Andeer P.F."/>
            <person name="Li Z."/>
            <person name="Crits-Christoph A."/>
            <person name="Burstein D."/>
            <person name="Anantharaman K."/>
            <person name="Lane K.R."/>
            <person name="Thomas B.C."/>
            <person name="Pan C."/>
            <person name="Northen T.R."/>
            <person name="Banfield J.F."/>
        </authorList>
    </citation>
    <scope>NUCLEOTIDE SEQUENCE [LARGE SCALE GENOMIC DNA]</scope>
    <source>
        <strain evidence="8">NP_5</strain>
    </source>
</reference>
<dbReference type="SUPFAM" id="SSF53098">
    <property type="entry name" value="Ribonuclease H-like"/>
    <property type="match status" value="1"/>
</dbReference>
<evidence type="ECO:0000256" key="5">
    <source>
        <dbReference type="ARBA" id="ARBA00023125"/>
    </source>
</evidence>
<dbReference type="GO" id="GO:0000166">
    <property type="term" value="F:nucleotide binding"/>
    <property type="evidence" value="ECO:0007669"/>
    <property type="project" value="InterPro"/>
</dbReference>
<dbReference type="InterPro" id="IPR012337">
    <property type="entry name" value="RNaseH-like_sf"/>
</dbReference>
<evidence type="ECO:0000256" key="2">
    <source>
        <dbReference type="ARBA" id="ARBA00022679"/>
    </source>
</evidence>
<dbReference type="InterPro" id="IPR036844">
    <property type="entry name" value="Hint_dom_sf"/>
</dbReference>
<dbReference type="PANTHER" id="PTHR10322:SF23">
    <property type="entry name" value="DNA POLYMERASE DELTA CATALYTIC SUBUNIT"/>
    <property type="match status" value="1"/>
</dbReference>
<keyword evidence="3" id="KW-0548">Nucleotidyltransferase</keyword>
<evidence type="ECO:0000313" key="9">
    <source>
        <dbReference type="Proteomes" id="UP000320393"/>
    </source>
</evidence>